<organism evidence="3 4">
    <name type="scientific">Trypanosoma equiperdum</name>
    <dbReference type="NCBI Taxonomy" id="5694"/>
    <lineage>
        <taxon>Eukaryota</taxon>
        <taxon>Discoba</taxon>
        <taxon>Euglenozoa</taxon>
        <taxon>Kinetoplastea</taxon>
        <taxon>Metakinetoplastina</taxon>
        <taxon>Trypanosomatida</taxon>
        <taxon>Trypanosomatidae</taxon>
        <taxon>Trypanosoma</taxon>
    </lineage>
</organism>
<dbReference type="Proteomes" id="UP000195570">
    <property type="component" value="Unassembled WGS sequence"/>
</dbReference>
<feature type="region of interest" description="Disordered" evidence="1">
    <location>
        <begin position="377"/>
        <end position="407"/>
    </location>
</feature>
<dbReference type="Pfam" id="PF00856">
    <property type="entry name" value="SET"/>
    <property type="match status" value="1"/>
</dbReference>
<dbReference type="RefSeq" id="XP_067076447.1">
    <property type="nucleotide sequence ID" value="XM_067220346.1"/>
</dbReference>
<dbReference type="AlphaFoldDB" id="A0A1G4HZG1"/>
<dbReference type="GeneID" id="92374070"/>
<feature type="compositionally biased region" description="Basic residues" evidence="1">
    <location>
        <begin position="396"/>
        <end position="407"/>
    </location>
</feature>
<name>A0A1G4HZG1_TRYEQ</name>
<dbReference type="VEuPathDB" id="TriTrypDB:TEOVI_000013000"/>
<feature type="region of interest" description="Disordered" evidence="1">
    <location>
        <begin position="69"/>
        <end position="118"/>
    </location>
</feature>
<protein>
    <submittedName>
        <fullName evidence="3">SET domain containing protein, putative</fullName>
    </submittedName>
</protein>
<dbReference type="PROSITE" id="PS50280">
    <property type="entry name" value="SET"/>
    <property type="match status" value="1"/>
</dbReference>
<feature type="compositionally biased region" description="Low complexity" evidence="1">
    <location>
        <begin position="87"/>
        <end position="96"/>
    </location>
</feature>
<dbReference type="SMART" id="SM00317">
    <property type="entry name" value="SET"/>
    <property type="match status" value="1"/>
</dbReference>
<dbReference type="SUPFAM" id="SSF82199">
    <property type="entry name" value="SET domain"/>
    <property type="match status" value="1"/>
</dbReference>
<dbReference type="InterPro" id="IPR046341">
    <property type="entry name" value="SET_dom_sf"/>
</dbReference>
<comment type="caution">
    <text evidence="3">The sequence shown here is derived from an EMBL/GenBank/DDBJ whole genome shotgun (WGS) entry which is preliminary data.</text>
</comment>
<dbReference type="PANTHER" id="PTHR12197">
    <property type="entry name" value="HISTONE-LYSINE N-METHYLTRANSFERASE SMYD"/>
    <property type="match status" value="1"/>
</dbReference>
<dbReference type="PANTHER" id="PTHR12197:SF292">
    <property type="entry name" value="SET DOMAIN-CONTAINING PROTEIN"/>
    <property type="match status" value="1"/>
</dbReference>
<sequence>MTGADEKPREVSETTSVRYIDGRRGRGLIAEVDFEADSTILCVPYDIAVLYSPFVRNTCYRCFVSVPKDSRTSQGRGSLQRKRPQQRRPTSQSQRLPLRRSYPQHGRQTSNERNREREEHHYECTDCKHLVLCENCVRELAEGVPRVPVGDEPSKPATSLTWQEQLEVMQQHPLLQAHKQACAWFCSLPESDREGDTDYLRFALQYGSRALLGDTALLLSVGELCTNATQQPPAARQFCTSFARRVADTFAPQGFRVDADHLRDVLFRTKCNSIGYPFNETETLGWMMQEKLCMINHSCDPNAAIVRPRRIEASTSSRSAACSVELLARRRIKAGEEITIAYIDVDRYEDTQIRRRHLLESYWFLCMCSRCEVSANPTAPTRSPPAVPHKGNPTKTKNKKRRNGRQW</sequence>
<keyword evidence="4" id="KW-1185">Reference proteome</keyword>
<evidence type="ECO:0000313" key="4">
    <source>
        <dbReference type="Proteomes" id="UP000195570"/>
    </source>
</evidence>
<dbReference type="Gene3D" id="2.170.270.10">
    <property type="entry name" value="SET domain"/>
    <property type="match status" value="1"/>
</dbReference>
<evidence type="ECO:0000259" key="2">
    <source>
        <dbReference type="PROSITE" id="PS50280"/>
    </source>
</evidence>
<dbReference type="EMBL" id="CZPT02000133">
    <property type="protein sequence ID" value="SCU64736.1"/>
    <property type="molecule type" value="Genomic_DNA"/>
</dbReference>
<accession>A0A1G4HZG1</accession>
<dbReference type="InterPro" id="IPR001214">
    <property type="entry name" value="SET_dom"/>
</dbReference>
<proteinExistence type="predicted"/>
<dbReference type="CDD" id="cd20071">
    <property type="entry name" value="SET_SMYD"/>
    <property type="match status" value="1"/>
</dbReference>
<reference evidence="3" key="1">
    <citation type="submission" date="2016-09" db="EMBL/GenBank/DDBJ databases">
        <authorList>
            <person name="Hebert L."/>
            <person name="Moumen B."/>
        </authorList>
    </citation>
    <scope>NUCLEOTIDE SEQUENCE [LARGE SCALE GENOMIC DNA]</scope>
    <source>
        <strain evidence="3">OVI</strain>
    </source>
</reference>
<gene>
    <name evidence="3" type="ORF">TEOVI_000013000</name>
</gene>
<dbReference type="InterPro" id="IPR050869">
    <property type="entry name" value="H3K4_H4K5_MeTrfase"/>
</dbReference>
<evidence type="ECO:0000313" key="3">
    <source>
        <dbReference type="EMBL" id="SCU64736.1"/>
    </source>
</evidence>
<feature type="domain" description="SET" evidence="2">
    <location>
        <begin position="13"/>
        <end position="343"/>
    </location>
</feature>
<evidence type="ECO:0000256" key="1">
    <source>
        <dbReference type="SAM" id="MobiDB-lite"/>
    </source>
</evidence>